<evidence type="ECO:0000313" key="1">
    <source>
        <dbReference type="EMBL" id="KAK7269750.1"/>
    </source>
</evidence>
<reference evidence="1 2" key="1">
    <citation type="submission" date="2024-01" db="EMBL/GenBank/DDBJ databases">
        <title>The genomes of 5 underutilized Papilionoideae crops provide insights into root nodulation and disease resistanc.</title>
        <authorList>
            <person name="Yuan L."/>
        </authorList>
    </citation>
    <scope>NUCLEOTIDE SEQUENCE [LARGE SCALE GENOMIC DNA]</scope>
    <source>
        <strain evidence="1">ZHUSHIDOU_FW_LH</strain>
        <tissue evidence="1">Leaf</tissue>
    </source>
</reference>
<sequence length="66" mass="7818">MGAQIWRWLLKRRTLGTSLITVLFLLSLLPSLCSIQSHVEISFSGWIPLFQIRMQRMYLMLLMLKH</sequence>
<name>A0AAN9F743_CROPI</name>
<evidence type="ECO:0000313" key="2">
    <source>
        <dbReference type="Proteomes" id="UP001372338"/>
    </source>
</evidence>
<organism evidence="1 2">
    <name type="scientific">Crotalaria pallida</name>
    <name type="common">Smooth rattlebox</name>
    <name type="synonym">Crotalaria striata</name>
    <dbReference type="NCBI Taxonomy" id="3830"/>
    <lineage>
        <taxon>Eukaryota</taxon>
        <taxon>Viridiplantae</taxon>
        <taxon>Streptophyta</taxon>
        <taxon>Embryophyta</taxon>
        <taxon>Tracheophyta</taxon>
        <taxon>Spermatophyta</taxon>
        <taxon>Magnoliopsida</taxon>
        <taxon>eudicotyledons</taxon>
        <taxon>Gunneridae</taxon>
        <taxon>Pentapetalae</taxon>
        <taxon>rosids</taxon>
        <taxon>fabids</taxon>
        <taxon>Fabales</taxon>
        <taxon>Fabaceae</taxon>
        <taxon>Papilionoideae</taxon>
        <taxon>50 kb inversion clade</taxon>
        <taxon>genistoids sensu lato</taxon>
        <taxon>core genistoids</taxon>
        <taxon>Crotalarieae</taxon>
        <taxon>Crotalaria</taxon>
    </lineage>
</organism>
<gene>
    <name evidence="1" type="ORF">RIF29_22485</name>
</gene>
<dbReference type="AlphaFoldDB" id="A0AAN9F743"/>
<dbReference type="Proteomes" id="UP001372338">
    <property type="component" value="Unassembled WGS sequence"/>
</dbReference>
<proteinExistence type="predicted"/>
<dbReference type="EMBL" id="JAYWIO010000004">
    <property type="protein sequence ID" value="KAK7269750.1"/>
    <property type="molecule type" value="Genomic_DNA"/>
</dbReference>
<keyword evidence="2" id="KW-1185">Reference proteome</keyword>
<accession>A0AAN9F743</accession>
<comment type="caution">
    <text evidence="1">The sequence shown here is derived from an EMBL/GenBank/DDBJ whole genome shotgun (WGS) entry which is preliminary data.</text>
</comment>
<protein>
    <submittedName>
        <fullName evidence="1">Uncharacterized protein</fullName>
    </submittedName>
</protein>